<feature type="compositionally biased region" description="Polar residues" evidence="13">
    <location>
        <begin position="551"/>
        <end position="575"/>
    </location>
</feature>
<organism evidence="15 16">
    <name type="scientific">Cavia porcellus</name>
    <name type="common">Guinea pig</name>
    <dbReference type="NCBI Taxonomy" id="10141"/>
    <lineage>
        <taxon>Eukaryota</taxon>
        <taxon>Metazoa</taxon>
        <taxon>Chordata</taxon>
        <taxon>Craniata</taxon>
        <taxon>Vertebrata</taxon>
        <taxon>Euteleostomi</taxon>
        <taxon>Mammalia</taxon>
        <taxon>Eutheria</taxon>
        <taxon>Euarchontoglires</taxon>
        <taxon>Glires</taxon>
        <taxon>Rodentia</taxon>
        <taxon>Hystricomorpha</taxon>
        <taxon>Caviidae</taxon>
        <taxon>Cavia</taxon>
    </lineage>
</organism>
<dbReference type="InParanoid" id="H0WCL6"/>
<evidence type="ECO:0000256" key="9">
    <source>
        <dbReference type="ARBA" id="ARBA00059059"/>
    </source>
</evidence>
<dbReference type="Ensembl" id="ENSCPOT00000021448.2">
    <property type="protein sequence ID" value="ENSCPOP00000020737.2"/>
    <property type="gene ID" value="ENSCPOG00000020548.2"/>
</dbReference>
<feature type="compositionally biased region" description="Acidic residues" evidence="13">
    <location>
        <begin position="420"/>
        <end position="434"/>
    </location>
</feature>
<feature type="region of interest" description="Disordered" evidence="13">
    <location>
        <begin position="841"/>
        <end position="876"/>
    </location>
</feature>
<dbReference type="Pfam" id="PF00595">
    <property type="entry name" value="PDZ"/>
    <property type="match status" value="1"/>
</dbReference>
<feature type="region of interest" description="Disordered" evidence="13">
    <location>
        <begin position="330"/>
        <end position="370"/>
    </location>
</feature>
<dbReference type="GO" id="GO:0051393">
    <property type="term" value="F:alpha-actinin binding"/>
    <property type="evidence" value="ECO:0007669"/>
    <property type="project" value="Ensembl"/>
</dbReference>
<dbReference type="EMBL" id="AAKN02011265">
    <property type="status" value="NOT_ANNOTATED_CDS"/>
    <property type="molecule type" value="Genomic_DNA"/>
</dbReference>
<evidence type="ECO:0000256" key="4">
    <source>
        <dbReference type="ARBA" id="ARBA00022490"/>
    </source>
</evidence>
<dbReference type="STRING" id="10141.ENSCPOP00000020737"/>
<evidence type="ECO:0000256" key="7">
    <source>
        <dbReference type="ARBA" id="ARBA00023242"/>
    </source>
</evidence>
<dbReference type="InterPro" id="IPR051976">
    <property type="entry name" value="Synaptopodin_domain"/>
</dbReference>
<feature type="compositionally biased region" description="Basic and acidic residues" evidence="13">
    <location>
        <begin position="142"/>
        <end position="158"/>
    </location>
</feature>
<feature type="compositionally biased region" description="Pro residues" evidence="13">
    <location>
        <begin position="650"/>
        <end position="661"/>
    </location>
</feature>
<evidence type="ECO:0000256" key="3">
    <source>
        <dbReference type="ARBA" id="ARBA00004246"/>
    </source>
</evidence>
<keyword evidence="6" id="KW-0965">Cell junction</keyword>
<feature type="compositionally biased region" description="Pro residues" evidence="13">
    <location>
        <begin position="623"/>
        <end position="636"/>
    </location>
</feature>
<reference evidence="16" key="1">
    <citation type="journal article" date="2011" name="Nature">
        <title>A high-resolution map of human evolutionary constraint using 29 mammals.</title>
        <authorList>
            <person name="Lindblad-Toh K."/>
            <person name="Garber M."/>
            <person name="Zuk O."/>
            <person name="Lin M.F."/>
            <person name="Parker B.J."/>
            <person name="Washietl S."/>
            <person name="Kheradpour P."/>
            <person name="Ernst J."/>
            <person name="Jordan G."/>
            <person name="Mauceli E."/>
            <person name="Ward L.D."/>
            <person name="Lowe C.B."/>
            <person name="Holloway A.K."/>
            <person name="Clamp M."/>
            <person name="Gnerre S."/>
            <person name="Alfoldi J."/>
            <person name="Beal K."/>
            <person name="Chang J."/>
            <person name="Clawson H."/>
            <person name="Cuff J."/>
            <person name="Di Palma F."/>
            <person name="Fitzgerald S."/>
            <person name="Flicek P."/>
            <person name="Guttman M."/>
            <person name="Hubisz M.J."/>
            <person name="Jaffe D.B."/>
            <person name="Jungreis I."/>
            <person name="Kent W.J."/>
            <person name="Kostka D."/>
            <person name="Lara M."/>
            <person name="Martins A.L."/>
            <person name="Massingham T."/>
            <person name="Moltke I."/>
            <person name="Raney B.J."/>
            <person name="Rasmussen M.D."/>
            <person name="Robinson J."/>
            <person name="Stark A."/>
            <person name="Vilella A.J."/>
            <person name="Wen J."/>
            <person name="Xie X."/>
            <person name="Zody M.C."/>
            <person name="Baldwin J."/>
            <person name="Bloom T."/>
            <person name="Chin C.W."/>
            <person name="Heiman D."/>
            <person name="Nicol R."/>
            <person name="Nusbaum C."/>
            <person name="Young S."/>
            <person name="Wilkinson J."/>
            <person name="Worley K.C."/>
            <person name="Kovar C.L."/>
            <person name="Muzny D.M."/>
            <person name="Gibbs R.A."/>
            <person name="Cree A."/>
            <person name="Dihn H.H."/>
            <person name="Fowler G."/>
            <person name="Jhangiani S."/>
            <person name="Joshi V."/>
            <person name="Lee S."/>
            <person name="Lewis L.R."/>
            <person name="Nazareth L.V."/>
            <person name="Okwuonu G."/>
            <person name="Santibanez J."/>
            <person name="Warren W.C."/>
            <person name="Mardis E.R."/>
            <person name="Weinstock G.M."/>
            <person name="Wilson R.K."/>
            <person name="Delehaunty K."/>
            <person name="Dooling D."/>
            <person name="Fronik C."/>
            <person name="Fulton L."/>
            <person name="Fulton B."/>
            <person name="Graves T."/>
            <person name="Minx P."/>
            <person name="Sodergren E."/>
            <person name="Birney E."/>
            <person name="Margulies E.H."/>
            <person name="Herrero J."/>
            <person name="Green E.D."/>
            <person name="Haussler D."/>
            <person name="Siepel A."/>
            <person name="Goldman N."/>
            <person name="Pollard K.S."/>
            <person name="Pedersen J.S."/>
            <person name="Lander E.S."/>
            <person name="Kellis M."/>
        </authorList>
    </citation>
    <scope>NUCLEOTIDE SEQUENCE [LARGE SCALE GENOMIC DNA]</scope>
    <source>
        <strain evidence="16">2N</strain>
    </source>
</reference>
<dbReference type="SMART" id="SM00228">
    <property type="entry name" value="PDZ"/>
    <property type="match status" value="1"/>
</dbReference>
<dbReference type="CDD" id="cd10820">
    <property type="entry name" value="PDZ_SYNPO2-like"/>
    <property type="match status" value="1"/>
</dbReference>
<comment type="function">
    <text evidence="9">Has an actin-binding and actin-bundling activity. Can induce the formation of F-actin networks. At the sarcomeric Z lines is proposed to act as adapter protein that links nascent myofibers to the sarcolemma via ZYX and may play a role in early assembly and stabilization of the Z lines. Involved in autophagosome formation. May play a role in chaperone-assisted selective autophagy (CASA) involved in Z lines maintenance in striated muscle under mechanical tension; may link the client-processing CASA chaperone machinery to a membrane-tethering and fusion complex providing autophagosome membranes. Involved in regulation of cell migration. May be a tumor suppressor.</text>
</comment>
<evidence type="ECO:0000256" key="13">
    <source>
        <dbReference type="SAM" id="MobiDB-lite"/>
    </source>
</evidence>
<keyword evidence="16" id="KW-1185">Reference proteome</keyword>
<feature type="region of interest" description="Disordered" evidence="13">
    <location>
        <begin position="942"/>
        <end position="965"/>
    </location>
</feature>
<feature type="compositionally biased region" description="Basic and acidic residues" evidence="13">
    <location>
        <begin position="669"/>
        <end position="680"/>
    </location>
</feature>
<dbReference type="GO" id="GO:0005829">
    <property type="term" value="C:cytosol"/>
    <property type="evidence" value="ECO:0007669"/>
    <property type="project" value="Ensembl"/>
</dbReference>
<dbReference type="EMBL" id="AAKN02011264">
    <property type="status" value="NOT_ANNOTATED_CDS"/>
    <property type="molecule type" value="Genomic_DNA"/>
</dbReference>
<evidence type="ECO:0000313" key="16">
    <source>
        <dbReference type="Proteomes" id="UP000005447"/>
    </source>
</evidence>
<feature type="compositionally biased region" description="Polar residues" evidence="13">
    <location>
        <begin position="791"/>
        <end position="805"/>
    </location>
</feature>
<evidence type="ECO:0000313" key="15">
    <source>
        <dbReference type="Ensembl" id="ENSCPOP00000020737.2"/>
    </source>
</evidence>
<dbReference type="PANTHER" id="PTHR24217">
    <property type="entry name" value="PUTATIVE-RELATED"/>
    <property type="match status" value="1"/>
</dbReference>
<dbReference type="VEuPathDB" id="HostDB:ENSCPOG00000020548"/>
<comment type="subunit">
    <text evidence="10">May self-associate in muscle cells under oxidative stress. Binds F-actin. Interacts with ACTN2; ACTN2 is proposed to anchor SYOP2 at Z lines in mature myocytes. Interacts with AKAP6, PPP3CA and CAMK2A. Interacts (phosphorylated form) with YWHAB; YWHAB competes with ACTN2 for interaction with SYNPO2. Interacts with KPNA2; mediating nuclear import of SYNOP2; dependent on interaction with YWHAB. Interacts with IPO13; may be implicated in SYNOP2 nuclear import. Interacts with ZYX, FLNC, ILK. Interacts with BAG3 (via WW 1 domain). May associate with the CASA complex consisting of HSPA8, HSPB8 and BAG3. Interacts with VPS18.</text>
</comment>
<evidence type="ECO:0000256" key="11">
    <source>
        <dbReference type="ARBA" id="ARBA00071807"/>
    </source>
</evidence>
<protein>
    <recommendedName>
        <fullName evidence="11">Synaptopodin-2</fullName>
    </recommendedName>
    <alternativeName>
        <fullName evidence="12">Myopodin</fullName>
    </alternativeName>
</protein>
<reference evidence="15" key="2">
    <citation type="submission" date="2025-08" db="UniProtKB">
        <authorList>
            <consortium name="Ensembl"/>
        </authorList>
    </citation>
    <scope>IDENTIFICATION</scope>
    <source>
        <strain evidence="15">2N</strain>
    </source>
</reference>
<dbReference type="GO" id="GO:0001725">
    <property type="term" value="C:stress fiber"/>
    <property type="evidence" value="ECO:0007669"/>
    <property type="project" value="Ensembl"/>
</dbReference>
<keyword evidence="7" id="KW-0539">Nucleus</keyword>
<dbReference type="GO" id="GO:0032233">
    <property type="term" value="P:positive regulation of actin filament bundle assembly"/>
    <property type="evidence" value="ECO:0007669"/>
    <property type="project" value="TreeGrafter"/>
</dbReference>
<dbReference type="Bgee" id="ENSCPOG00000020548">
    <property type="expression patterns" value="Expressed in uterine cervix and 12 other cell types or tissues"/>
</dbReference>
<dbReference type="InterPro" id="IPR001478">
    <property type="entry name" value="PDZ"/>
</dbReference>
<keyword evidence="4" id="KW-0963">Cytoplasm</keyword>
<dbReference type="CTD" id="171024"/>
<feature type="compositionally biased region" description="Low complexity" evidence="13">
    <location>
        <begin position="768"/>
        <end position="790"/>
    </location>
</feature>
<dbReference type="GeneID" id="100734467"/>
<comment type="similarity">
    <text evidence="8">Belongs to the synaptopodin family.</text>
</comment>
<feature type="region of interest" description="Disordered" evidence="13">
    <location>
        <begin position="755"/>
        <end position="805"/>
    </location>
</feature>
<feature type="region of interest" description="Disordered" evidence="13">
    <location>
        <begin position="136"/>
        <end position="173"/>
    </location>
</feature>
<feature type="region of interest" description="Disordered" evidence="13">
    <location>
        <begin position="416"/>
        <end position="443"/>
    </location>
</feature>
<evidence type="ECO:0000256" key="12">
    <source>
        <dbReference type="ARBA" id="ARBA00078078"/>
    </source>
</evidence>
<evidence type="ECO:0000256" key="8">
    <source>
        <dbReference type="ARBA" id="ARBA00038161"/>
    </source>
</evidence>
<dbReference type="FunCoup" id="H0WCL6">
    <property type="interactions" value="973"/>
</dbReference>
<keyword evidence="5" id="KW-0597">Phosphoprotein</keyword>
<dbReference type="SUPFAM" id="SSF50156">
    <property type="entry name" value="PDZ domain-like"/>
    <property type="match status" value="1"/>
</dbReference>
<dbReference type="GO" id="GO:0003779">
    <property type="term" value="F:actin binding"/>
    <property type="evidence" value="ECO:0007669"/>
    <property type="project" value="TreeGrafter"/>
</dbReference>
<dbReference type="OrthoDB" id="6502734at2759"/>
<evidence type="ECO:0000256" key="10">
    <source>
        <dbReference type="ARBA" id="ARBA00064160"/>
    </source>
</evidence>
<dbReference type="OMA" id="DCNYNPH"/>
<dbReference type="GO" id="GO:0005654">
    <property type="term" value="C:nucleoplasm"/>
    <property type="evidence" value="ECO:0007669"/>
    <property type="project" value="Ensembl"/>
</dbReference>
<dbReference type="GO" id="GO:0005925">
    <property type="term" value="C:focal adhesion"/>
    <property type="evidence" value="ECO:0007669"/>
    <property type="project" value="UniProtKB-SubCell"/>
</dbReference>
<feature type="compositionally biased region" description="Basic residues" evidence="13">
    <location>
        <begin position="347"/>
        <end position="359"/>
    </location>
</feature>
<proteinExistence type="inferred from homology"/>
<evidence type="ECO:0000256" key="5">
    <source>
        <dbReference type="ARBA" id="ARBA00022553"/>
    </source>
</evidence>
<dbReference type="AlphaFoldDB" id="H0WCL6"/>
<feature type="region of interest" description="Disordered" evidence="13">
    <location>
        <begin position="519"/>
        <end position="742"/>
    </location>
</feature>
<dbReference type="GO" id="GO:0030018">
    <property type="term" value="C:Z disc"/>
    <property type="evidence" value="ECO:0007669"/>
    <property type="project" value="UniProtKB-SubCell"/>
</dbReference>
<feature type="compositionally biased region" description="Polar residues" evidence="13">
    <location>
        <begin position="844"/>
        <end position="857"/>
    </location>
</feature>
<sequence length="1270" mass="137166">MGTGDCICISMTGGAPWGFRLQGGREQKQPLHVAKIRSQSKASGSGLCEGDEVVSINGNLCADLTYSEVIKLMESITDCLQMLIKRPSSEINEAVVSETGNTNHEHLTHEGYEESTTLQIRPATETQYREFSFAKSGAPLAEDQRSDSDCAGNVKEETGPSYQTAPHTLDSREGSLVEEVIFREKPEAGRPGAAVVELQLSLPQEGHKDTGCPAVALLGAEKPASADPDPGPSSQHDRVVLINSAPADETADPARRSSKILQVSSGRELRVIQDSGAAAAGLPRVEVILDCSDEQKTEGCRLQAAKWCVAPPGEGGQSEAPPSLVSFAVSSEGTEQGEDPRWEKDHSRPHKHRARHARLRRSESLSEKQVKEAKSKCKSIALLLTDAPNPNSKGVLMFKKRRRRARKYTLISYGTGELEREADEEEEEEEEEGDREEKCQGAFLGTSESEVDEELLSDTDDNAQVVNFDWDSGLVDIEKKLNREDKMEMLPDTTGKGALMFAKRRERMDQITAQKEEERVVGMPGREVDLAQTDGLRTTSSYQKKEEESVKMQTSVSRSYIQLSHSPGHAPQQNGFSGGSEIAEAQRLTPMNRTAKPFPGSATQPVAPFSPTHNVPSPASDFPAPPPYSAVTPPPDAFSRGVTSPIAGPAQPPPWPQPAPWSQPAFYDASERIASRDERIAVPAKRTGILQEAKRRSTTKPMFTFKEPKVSPNPELLSLLQNSEGKRGTGAGGDSGPEEDYLSLGAEACNFMQSSSAKLKTPPPVAPKPAVKSSSSQPVTPVSPVWSPGVATNQPPAFPVSNPSQGTVVSSIKIAQPSCPPARPASALNLSGTFKGRPVAVAGQNYSPKPTAMTPTVNAAHAGATGPSNELPGMSGKGAQLFAKRQSRMEKYVVDSDTVQAHAARAQSPTPSLPASWKYSSNVRAPPPVAYNPIHSPSYPLAAVKSQSSGPQAAKVSKKKGKKPLNALDVMKHQPYQLNASLFTFQPPDAKDGLPPKAAVKVNSAPAVKQALPSRPVNATSPTNVRASSVYSVPAYSSQPTFFAEATSPVSASPVPVSVPTSPKQEPASSSYFVAPRPKFSAKKSGITIQETGRSLSLPGRPVPPIMSTASPWMFQPAYNYSRKPADGLEQANRRPTPWEAAARSPLGLVDDAFRPRSIQESIVANVVSAARRKVLRGSPEVWNEKLSYVPQTQRANMDSFERQEYHVTSVASNNMPTNSQYGVQLPYTYHRQASRNDSEIMSLETRSDYCLPVTDCNYNPHPRGWRRQT</sequence>
<accession>H0WCL6</accession>
<name>H0WCL6_CAVPO</name>
<dbReference type="RefSeq" id="XP_003476844.1">
    <property type="nucleotide sequence ID" value="XM_003476796.4"/>
</dbReference>
<evidence type="ECO:0000259" key="14">
    <source>
        <dbReference type="PROSITE" id="PS50106"/>
    </source>
</evidence>
<dbReference type="KEGG" id="cpoc:100734467"/>
<feature type="compositionally biased region" description="Basic and acidic residues" evidence="13">
    <location>
        <begin position="360"/>
        <end position="370"/>
    </location>
</feature>
<dbReference type="Proteomes" id="UP000005447">
    <property type="component" value="Unassembled WGS sequence"/>
</dbReference>
<dbReference type="Gene3D" id="2.30.42.10">
    <property type="match status" value="1"/>
</dbReference>
<dbReference type="HOGENOM" id="CLU_007120_0_0_1"/>
<comment type="subcellular location">
    <subcellularLocation>
        <location evidence="3">Cell junction</location>
        <location evidence="3">Focal adhesion</location>
    </subcellularLocation>
    <subcellularLocation>
        <location evidence="2">Cytoplasm</location>
        <location evidence="2">Myofibril</location>
        <location evidence="2">Sarcomere</location>
        <location evidence="2">Z line</location>
    </subcellularLocation>
    <subcellularLocation>
        <location evidence="1">Nucleus</location>
    </subcellularLocation>
</comment>
<dbReference type="FunFam" id="2.30.42.10:FF:000139">
    <property type="entry name" value="synaptopodin-2 isoform X1"/>
    <property type="match status" value="1"/>
</dbReference>
<dbReference type="PANTHER" id="PTHR24217:SF9">
    <property type="entry name" value="SYNAPTOPODIN-2"/>
    <property type="match status" value="1"/>
</dbReference>
<dbReference type="PROSITE" id="PS50106">
    <property type="entry name" value="PDZ"/>
    <property type="match status" value="1"/>
</dbReference>
<dbReference type="GO" id="GO:0031005">
    <property type="term" value="F:filamin binding"/>
    <property type="evidence" value="ECO:0007669"/>
    <property type="project" value="Ensembl"/>
</dbReference>
<evidence type="ECO:0000256" key="1">
    <source>
        <dbReference type="ARBA" id="ARBA00004123"/>
    </source>
</evidence>
<dbReference type="GeneTree" id="ENSGT00950000183054"/>
<reference evidence="15" key="3">
    <citation type="submission" date="2025-09" db="UniProtKB">
        <authorList>
            <consortium name="Ensembl"/>
        </authorList>
    </citation>
    <scope>IDENTIFICATION</scope>
    <source>
        <strain evidence="15">2N</strain>
    </source>
</reference>
<dbReference type="InterPro" id="IPR036034">
    <property type="entry name" value="PDZ_sf"/>
</dbReference>
<dbReference type="eggNOG" id="ENOG502QTP7">
    <property type="taxonomic scope" value="Eukaryota"/>
</dbReference>
<feature type="domain" description="PDZ" evidence="14">
    <location>
        <begin position="6"/>
        <end position="88"/>
    </location>
</feature>
<evidence type="ECO:0000256" key="2">
    <source>
        <dbReference type="ARBA" id="ARBA00004216"/>
    </source>
</evidence>
<evidence type="ECO:0000256" key="6">
    <source>
        <dbReference type="ARBA" id="ARBA00022949"/>
    </source>
</evidence>
<gene>
    <name evidence="15" type="primary">SYNPO2</name>
</gene>